<evidence type="ECO:0000313" key="5">
    <source>
        <dbReference type="EMBL" id="MBC3917872.1"/>
    </source>
</evidence>
<feature type="domain" description="HTH gntR-type" evidence="4">
    <location>
        <begin position="23"/>
        <end position="91"/>
    </location>
</feature>
<keyword evidence="3" id="KW-0804">Transcription</keyword>
<dbReference type="PANTHER" id="PTHR38445">
    <property type="entry name" value="HTH-TYPE TRANSCRIPTIONAL REPRESSOR YTRA"/>
    <property type="match status" value="1"/>
</dbReference>
<name>A0ABR6ZPP1_9BURK</name>
<evidence type="ECO:0000259" key="4">
    <source>
        <dbReference type="PROSITE" id="PS50949"/>
    </source>
</evidence>
<keyword evidence="6" id="KW-1185">Reference proteome</keyword>
<dbReference type="InterPro" id="IPR000524">
    <property type="entry name" value="Tscrpt_reg_HTH_GntR"/>
</dbReference>
<accession>A0ABR6ZPP1</accession>
<proteinExistence type="predicted"/>
<gene>
    <name evidence="5" type="ORF">H8L32_10340</name>
</gene>
<evidence type="ECO:0000256" key="1">
    <source>
        <dbReference type="ARBA" id="ARBA00023015"/>
    </source>
</evidence>
<dbReference type="Gene3D" id="1.10.10.10">
    <property type="entry name" value="Winged helix-like DNA-binding domain superfamily/Winged helix DNA-binding domain"/>
    <property type="match status" value="1"/>
</dbReference>
<sequence length="137" mass="14853">MTVPDNPRQLSAEIFRVVTGTSEPIYRQLIEQLRRLLAGGQVLAGDAMPSVREVASELGVNPMTVSKAYSMLEAEGLLVRRRGLGMEVAAQSDGNSDLESRLELLRPGLERIAVEASQLELEPKAVIALLTSILKGK</sequence>
<organism evidence="5 6">
    <name type="scientific">Undibacterium hunanense</name>
    <dbReference type="NCBI Taxonomy" id="2762292"/>
    <lineage>
        <taxon>Bacteria</taxon>
        <taxon>Pseudomonadati</taxon>
        <taxon>Pseudomonadota</taxon>
        <taxon>Betaproteobacteria</taxon>
        <taxon>Burkholderiales</taxon>
        <taxon>Oxalobacteraceae</taxon>
        <taxon>Undibacterium</taxon>
    </lineage>
</organism>
<dbReference type="InterPro" id="IPR036390">
    <property type="entry name" value="WH_DNA-bd_sf"/>
</dbReference>
<protein>
    <submittedName>
        <fullName evidence="5">GntR family transcriptional regulator</fullName>
    </submittedName>
</protein>
<dbReference type="InterPro" id="IPR036388">
    <property type="entry name" value="WH-like_DNA-bd_sf"/>
</dbReference>
<dbReference type="CDD" id="cd07377">
    <property type="entry name" value="WHTH_GntR"/>
    <property type="match status" value="1"/>
</dbReference>
<dbReference type="PANTHER" id="PTHR38445:SF7">
    <property type="entry name" value="GNTR-FAMILY TRANSCRIPTIONAL REGULATOR"/>
    <property type="match status" value="1"/>
</dbReference>
<comment type="caution">
    <text evidence="5">The sequence shown here is derived from an EMBL/GenBank/DDBJ whole genome shotgun (WGS) entry which is preliminary data.</text>
</comment>
<dbReference type="Proteomes" id="UP000650424">
    <property type="component" value="Unassembled WGS sequence"/>
</dbReference>
<dbReference type="RefSeq" id="WP_186947106.1">
    <property type="nucleotide sequence ID" value="NZ_JACOGF010000004.1"/>
</dbReference>
<dbReference type="SUPFAM" id="SSF46785">
    <property type="entry name" value="Winged helix' DNA-binding domain"/>
    <property type="match status" value="1"/>
</dbReference>
<keyword evidence="1" id="KW-0805">Transcription regulation</keyword>
<evidence type="ECO:0000313" key="6">
    <source>
        <dbReference type="Proteomes" id="UP000650424"/>
    </source>
</evidence>
<evidence type="ECO:0000256" key="3">
    <source>
        <dbReference type="ARBA" id="ARBA00023163"/>
    </source>
</evidence>
<dbReference type="EMBL" id="JACOGF010000004">
    <property type="protein sequence ID" value="MBC3917872.1"/>
    <property type="molecule type" value="Genomic_DNA"/>
</dbReference>
<dbReference type="PRINTS" id="PR00035">
    <property type="entry name" value="HTHGNTR"/>
</dbReference>
<reference evidence="5 6" key="1">
    <citation type="submission" date="2020-08" db="EMBL/GenBank/DDBJ databases">
        <title>Novel species isolated from subtropical streams in China.</title>
        <authorList>
            <person name="Lu H."/>
        </authorList>
    </citation>
    <scope>NUCLEOTIDE SEQUENCE [LARGE SCALE GENOMIC DNA]</scope>
    <source>
        <strain evidence="5 6">CY18W</strain>
    </source>
</reference>
<dbReference type="SMART" id="SM00345">
    <property type="entry name" value="HTH_GNTR"/>
    <property type="match status" value="1"/>
</dbReference>
<keyword evidence="2" id="KW-0238">DNA-binding</keyword>
<evidence type="ECO:0000256" key="2">
    <source>
        <dbReference type="ARBA" id="ARBA00023125"/>
    </source>
</evidence>
<dbReference type="PROSITE" id="PS50949">
    <property type="entry name" value="HTH_GNTR"/>
    <property type="match status" value="1"/>
</dbReference>
<dbReference type="Pfam" id="PF00392">
    <property type="entry name" value="GntR"/>
    <property type="match status" value="1"/>
</dbReference>